<feature type="domain" description="Carboxymuconolactone decarboxylase-like" evidence="1">
    <location>
        <begin position="119"/>
        <end position="195"/>
    </location>
</feature>
<protein>
    <submittedName>
        <fullName evidence="2">4-carboxymuconolactone decarboxylase</fullName>
    </submittedName>
</protein>
<dbReference type="InterPro" id="IPR003779">
    <property type="entry name" value="CMD-like"/>
</dbReference>
<dbReference type="GO" id="GO:0051920">
    <property type="term" value="F:peroxiredoxin activity"/>
    <property type="evidence" value="ECO:0007669"/>
    <property type="project" value="InterPro"/>
</dbReference>
<dbReference type="RefSeq" id="WP_118126149.1">
    <property type="nucleotide sequence ID" value="NZ_QRHI01000001.1"/>
</dbReference>
<dbReference type="AlphaFoldDB" id="A0A414PYW0"/>
<name>A0A414PYW0_FUSMR</name>
<evidence type="ECO:0000313" key="2">
    <source>
        <dbReference type="EMBL" id="RHF73764.1"/>
    </source>
</evidence>
<dbReference type="EMBL" id="QRHL01000003">
    <property type="protein sequence ID" value="RHF73764.1"/>
    <property type="molecule type" value="Genomic_DNA"/>
</dbReference>
<dbReference type="InterPro" id="IPR052512">
    <property type="entry name" value="4CMD/NDH-1_regulator"/>
</dbReference>
<reference evidence="2 3" key="1">
    <citation type="submission" date="2018-08" db="EMBL/GenBank/DDBJ databases">
        <title>A genome reference for cultivated species of the human gut microbiota.</title>
        <authorList>
            <person name="Zou Y."/>
            <person name="Xue W."/>
            <person name="Luo G."/>
        </authorList>
    </citation>
    <scope>NUCLEOTIDE SEQUENCE [LARGE SCALE GENOMIC DNA]</scope>
    <source>
        <strain evidence="2 3">AM25-1</strain>
    </source>
</reference>
<comment type="caution">
    <text evidence="2">The sequence shown here is derived from an EMBL/GenBank/DDBJ whole genome shotgun (WGS) entry which is preliminary data.</text>
</comment>
<proteinExistence type="predicted"/>
<evidence type="ECO:0000313" key="3">
    <source>
        <dbReference type="Proteomes" id="UP000284676"/>
    </source>
</evidence>
<dbReference type="Proteomes" id="UP000284676">
    <property type="component" value="Unassembled WGS sequence"/>
</dbReference>
<dbReference type="InterPro" id="IPR029032">
    <property type="entry name" value="AhpD-like"/>
</dbReference>
<sequence>MTNKDKSIVEISIFTAIGNLKELEKSVNLGLDNELTVNEIKEIMVQLYAYCGFPRSLNALGVLSNTVDERKASGKVTEVGRESTPIPSDRNSLVYGTQVQTKIVGMEVKGGIYEFAPMADRYLKAHLFGDIFGQDILDYRTRELVTVAALASMDGVNPQLQAHIGISRNVGVTNEELNGIVEVLKAKLGNEKANNIKQFL</sequence>
<dbReference type="SUPFAM" id="SSF69118">
    <property type="entry name" value="AhpD-like"/>
    <property type="match status" value="1"/>
</dbReference>
<organism evidence="2 3">
    <name type="scientific">Fusobacterium mortiferum</name>
    <dbReference type="NCBI Taxonomy" id="850"/>
    <lineage>
        <taxon>Bacteria</taxon>
        <taxon>Fusobacteriati</taxon>
        <taxon>Fusobacteriota</taxon>
        <taxon>Fusobacteriia</taxon>
        <taxon>Fusobacteriales</taxon>
        <taxon>Fusobacteriaceae</taxon>
        <taxon>Fusobacterium</taxon>
    </lineage>
</organism>
<dbReference type="Pfam" id="PF02627">
    <property type="entry name" value="CMD"/>
    <property type="match status" value="2"/>
</dbReference>
<dbReference type="PANTHER" id="PTHR33570">
    <property type="entry name" value="4-CARBOXYMUCONOLACTONE DECARBOXYLASE FAMILY PROTEIN"/>
    <property type="match status" value="1"/>
</dbReference>
<accession>A0A414PYW0</accession>
<evidence type="ECO:0000259" key="1">
    <source>
        <dbReference type="Pfam" id="PF02627"/>
    </source>
</evidence>
<dbReference type="Gene3D" id="1.20.1290.10">
    <property type="entry name" value="AhpD-like"/>
    <property type="match status" value="1"/>
</dbReference>
<dbReference type="PANTHER" id="PTHR33570:SF10">
    <property type="entry name" value="GAMMA-CARBOXYMUCONOLACTONE DECARBOXYLASE"/>
    <property type="match status" value="1"/>
</dbReference>
<feature type="domain" description="Carboxymuconolactone decarboxylase-like" evidence="1">
    <location>
        <begin position="3"/>
        <end position="63"/>
    </location>
</feature>
<gene>
    <name evidence="2" type="ORF">DW663_02980</name>
</gene>